<dbReference type="EMBL" id="BAABKP010000002">
    <property type="protein sequence ID" value="GAA4796397.1"/>
    <property type="molecule type" value="Genomic_DNA"/>
</dbReference>
<accession>A0ABP9BN22</accession>
<gene>
    <name evidence="1" type="ORF">GCM10023352_14760</name>
</gene>
<proteinExistence type="predicted"/>
<dbReference type="Proteomes" id="UP001500187">
    <property type="component" value="Unassembled WGS sequence"/>
</dbReference>
<dbReference type="RefSeq" id="WP_345446128.1">
    <property type="nucleotide sequence ID" value="NZ_BAABKP010000002.1"/>
</dbReference>
<name>A0ABP9BN22_9MICC</name>
<reference evidence="2" key="1">
    <citation type="journal article" date="2019" name="Int. J. Syst. Evol. Microbiol.">
        <title>The Global Catalogue of Microorganisms (GCM) 10K type strain sequencing project: providing services to taxonomists for standard genome sequencing and annotation.</title>
        <authorList>
            <consortium name="The Broad Institute Genomics Platform"/>
            <consortium name="The Broad Institute Genome Sequencing Center for Infectious Disease"/>
            <person name="Wu L."/>
            <person name="Ma J."/>
        </authorList>
    </citation>
    <scope>NUCLEOTIDE SEQUENCE [LARGE SCALE GENOMIC DNA]</scope>
    <source>
        <strain evidence="2">JCM 18541</strain>
    </source>
</reference>
<protein>
    <recommendedName>
        <fullName evidence="3">RNA-binding protein</fullName>
    </recommendedName>
</protein>
<sequence length="360" mass="39795">MGLKYPTDLEAWGKWQANSKPERRVKDFVQVCLRLVPGKNSGVAQEAAEPQAGILHLRGSSPRLLVVMDSTSPTSLSSLVRPLQFLGDGDIAVWAPQDVSAQLPGQSDKWRCEPASEMDLCALTEVVTVMALGHYMGFGGAAYRLTQRTGARFVTVQHGLHTPYAPPLAPGTHLLAFSEADAHFWISDRTDVTYDVVGSQLFWDAAQKPKVDITELGEPVVFLGQMHGAELPRASFVRATLKFVKKHRAVYRPHPQEKDKLSRVVHALMKKIGVTIDESQQPLNQVNNPVVAIFSTGIIEAAIRGVPSWAYHPDPPEWLTEFWERYGMSQWGDSPTPSPSLPHIEPARSIATIITQQLEK</sequence>
<evidence type="ECO:0000313" key="1">
    <source>
        <dbReference type="EMBL" id="GAA4796397.1"/>
    </source>
</evidence>
<comment type="caution">
    <text evidence="1">The sequence shown here is derived from an EMBL/GenBank/DDBJ whole genome shotgun (WGS) entry which is preliminary data.</text>
</comment>
<evidence type="ECO:0008006" key="3">
    <source>
        <dbReference type="Google" id="ProtNLM"/>
    </source>
</evidence>
<evidence type="ECO:0000313" key="2">
    <source>
        <dbReference type="Proteomes" id="UP001500187"/>
    </source>
</evidence>
<organism evidence="1 2">
    <name type="scientific">Rothia endophytica</name>
    <dbReference type="NCBI Taxonomy" id="1324766"/>
    <lineage>
        <taxon>Bacteria</taxon>
        <taxon>Bacillati</taxon>
        <taxon>Actinomycetota</taxon>
        <taxon>Actinomycetes</taxon>
        <taxon>Micrococcales</taxon>
        <taxon>Micrococcaceae</taxon>
        <taxon>Rothia</taxon>
    </lineage>
</organism>
<keyword evidence="2" id="KW-1185">Reference proteome</keyword>